<name>D9SVW8_CLOC7</name>
<evidence type="ECO:0000256" key="3">
    <source>
        <dbReference type="ARBA" id="ARBA00022448"/>
    </source>
</evidence>
<dbReference type="PANTHER" id="PTHR30024:SF42">
    <property type="entry name" value="ALIPHATIC SULFONATES-BINDING PROTEIN-RELATED"/>
    <property type="match status" value="1"/>
</dbReference>
<evidence type="ECO:0000313" key="6">
    <source>
        <dbReference type="EMBL" id="ADL53179.1"/>
    </source>
</evidence>
<evidence type="ECO:0000259" key="5">
    <source>
        <dbReference type="SMART" id="SM00062"/>
    </source>
</evidence>
<dbReference type="PANTHER" id="PTHR30024">
    <property type="entry name" value="ALIPHATIC SULFONATES-BINDING PROTEIN-RELATED"/>
    <property type="match status" value="1"/>
</dbReference>
<dbReference type="GO" id="GO:0042597">
    <property type="term" value="C:periplasmic space"/>
    <property type="evidence" value="ECO:0007669"/>
    <property type="project" value="UniProtKB-SubCell"/>
</dbReference>
<evidence type="ECO:0000313" key="7">
    <source>
        <dbReference type="Proteomes" id="UP000002730"/>
    </source>
</evidence>
<evidence type="ECO:0000256" key="1">
    <source>
        <dbReference type="ARBA" id="ARBA00004418"/>
    </source>
</evidence>
<dbReference type="InterPro" id="IPR001638">
    <property type="entry name" value="Solute-binding_3/MltF_N"/>
</dbReference>
<keyword evidence="4" id="KW-0732">Signal</keyword>
<dbReference type="AlphaFoldDB" id="D9SVW8"/>
<dbReference type="STRING" id="573061.Clocel_3503"/>
<protein>
    <submittedName>
        <fullName evidence="6">Aliphatic sulfonates family ABC transporter, periplasmic ligand-binding protein</fullName>
    </submittedName>
</protein>
<dbReference type="HOGENOM" id="CLU_028871_12_2_9"/>
<feature type="domain" description="Solute-binding protein family 3/N-terminal" evidence="5">
    <location>
        <begin position="59"/>
        <end position="279"/>
    </location>
</feature>
<dbReference type="EMBL" id="CP002160">
    <property type="protein sequence ID" value="ADL53179.1"/>
    <property type="molecule type" value="Genomic_DNA"/>
</dbReference>
<keyword evidence="7" id="KW-1185">Reference proteome</keyword>
<dbReference type="KEGG" id="ccb:Clocel_3503"/>
<evidence type="ECO:0000256" key="4">
    <source>
        <dbReference type="ARBA" id="ARBA00022729"/>
    </source>
</evidence>
<keyword evidence="3" id="KW-0813">Transport</keyword>
<dbReference type="InterPro" id="IPR010067">
    <property type="entry name" value="ABC_SsuA_sub-bd"/>
</dbReference>
<dbReference type="Proteomes" id="UP000002730">
    <property type="component" value="Chromosome"/>
</dbReference>
<organism evidence="6 7">
    <name type="scientific">Clostridium cellulovorans (strain ATCC 35296 / DSM 3052 / OCM 3 / 743B)</name>
    <dbReference type="NCBI Taxonomy" id="573061"/>
    <lineage>
        <taxon>Bacteria</taxon>
        <taxon>Bacillati</taxon>
        <taxon>Bacillota</taxon>
        <taxon>Clostridia</taxon>
        <taxon>Eubacteriales</taxon>
        <taxon>Clostridiaceae</taxon>
        <taxon>Clostridium</taxon>
    </lineage>
</organism>
<proteinExistence type="inferred from homology"/>
<gene>
    <name evidence="6" type="ordered locus">Clocel_3503</name>
</gene>
<dbReference type="GO" id="GO:0016020">
    <property type="term" value="C:membrane"/>
    <property type="evidence" value="ECO:0007669"/>
    <property type="project" value="InterPro"/>
</dbReference>
<reference evidence="6 7" key="1">
    <citation type="submission" date="2010-08" db="EMBL/GenBank/DDBJ databases">
        <title>Complete sequence of Clostridium cellulovorans 743B.</title>
        <authorList>
            <consortium name="US DOE Joint Genome Institute"/>
            <person name="Lucas S."/>
            <person name="Copeland A."/>
            <person name="Lapidus A."/>
            <person name="Cheng J.-F."/>
            <person name="Bruce D."/>
            <person name="Goodwin L."/>
            <person name="Pitluck S."/>
            <person name="Chertkov O."/>
            <person name="Detter J.C."/>
            <person name="Han C."/>
            <person name="Tapia R."/>
            <person name="Land M."/>
            <person name="Hauser L."/>
            <person name="Chang Y.-J."/>
            <person name="Jeffries C."/>
            <person name="Kyrpides N."/>
            <person name="Ivanova N."/>
            <person name="Mikhailova N."/>
            <person name="Hemme C.L."/>
            <person name="Woyke T."/>
        </authorList>
    </citation>
    <scope>NUCLEOTIDE SEQUENCE [LARGE SCALE GENOMIC DNA]</scope>
    <source>
        <strain evidence="7">ATCC 35296 / DSM 3052 / OCM 3 / 743B</strain>
    </source>
</reference>
<comment type="similarity">
    <text evidence="2">Belongs to the bacterial solute-binding protein SsuA/TauA family.</text>
</comment>
<sequence>MKKNRLFSLIAILGITLINVTGCNSNEKIVTKDVSINKTADKVKIGFVDVTGTGQISSTLGLARDSGFVDEELKKVGAEAEFVPMTGAGPAINEALASKNLDIGNLGDVPAIIGKAAGIDTELISSAGLVNGASLIVPKNSTVTSVKDLKGKKIATQKGAFMHKVLIDILKSNGLKVEDIEFVNMNAQDSADALVSGNVDGAVIGGITLGKLVLNGQAKVIVDYRDNPQWNTASYTIVRTEFAKNNPDIVKAILKSLVRAKKLCDQDSTASLEQWKRAGNSEETYKYLYPKNDYVDEIEISSETINSGKSTIEFLKNNSLIKNDVDFNKWINKSYYEEVKNG</sequence>
<dbReference type="Gene3D" id="3.40.190.10">
    <property type="entry name" value="Periplasmic binding protein-like II"/>
    <property type="match status" value="2"/>
</dbReference>
<dbReference type="OrthoDB" id="286202at2"/>
<dbReference type="GO" id="GO:0042626">
    <property type="term" value="F:ATPase-coupled transmembrane transporter activity"/>
    <property type="evidence" value="ECO:0007669"/>
    <property type="project" value="InterPro"/>
</dbReference>
<dbReference type="RefSeq" id="WP_010073581.1">
    <property type="nucleotide sequence ID" value="NC_014393.1"/>
</dbReference>
<accession>D9SVW8</accession>
<dbReference type="SUPFAM" id="SSF53850">
    <property type="entry name" value="Periplasmic binding protein-like II"/>
    <property type="match status" value="1"/>
</dbReference>
<dbReference type="Pfam" id="PF09084">
    <property type="entry name" value="NMT1"/>
    <property type="match status" value="1"/>
</dbReference>
<dbReference type="InterPro" id="IPR015168">
    <property type="entry name" value="SsuA/THI5"/>
</dbReference>
<dbReference type="eggNOG" id="COG0715">
    <property type="taxonomic scope" value="Bacteria"/>
</dbReference>
<evidence type="ECO:0000256" key="2">
    <source>
        <dbReference type="ARBA" id="ARBA00010742"/>
    </source>
</evidence>
<dbReference type="SMART" id="SM00062">
    <property type="entry name" value="PBPb"/>
    <property type="match status" value="1"/>
</dbReference>
<comment type="subcellular location">
    <subcellularLocation>
        <location evidence="1">Periplasm</location>
    </subcellularLocation>
</comment>
<dbReference type="NCBIfam" id="TIGR01728">
    <property type="entry name" value="SsuA_fam"/>
    <property type="match status" value="1"/>
</dbReference>